<gene>
    <name evidence="4" type="ORF">VE01_03891</name>
</gene>
<dbReference type="SUPFAM" id="SSF57701">
    <property type="entry name" value="Zn2/Cys6 DNA-binding domain"/>
    <property type="match status" value="1"/>
</dbReference>
<evidence type="ECO:0000313" key="4">
    <source>
        <dbReference type="EMBL" id="OBT97965.1"/>
    </source>
</evidence>
<feature type="domain" description="Zn(2)-C6 fungal-type" evidence="3">
    <location>
        <begin position="26"/>
        <end position="56"/>
    </location>
</feature>
<dbReference type="PANTHER" id="PTHR47784:SF5">
    <property type="entry name" value="STEROL UPTAKE CONTROL PROTEIN 2"/>
    <property type="match status" value="1"/>
</dbReference>
<keyword evidence="5" id="KW-1185">Reference proteome</keyword>
<accession>A0A1B8GQ53</accession>
<evidence type="ECO:0000313" key="5">
    <source>
        <dbReference type="Proteomes" id="UP000091956"/>
    </source>
</evidence>
<reference evidence="4 5" key="1">
    <citation type="submission" date="2016-03" db="EMBL/GenBank/DDBJ databases">
        <title>Comparative genomics of Pseudogymnoascus destructans, the fungus causing white-nose syndrome of bats.</title>
        <authorList>
            <person name="Palmer J.M."/>
            <person name="Drees K.P."/>
            <person name="Foster J.T."/>
            <person name="Lindner D.L."/>
        </authorList>
    </citation>
    <scope>NUCLEOTIDE SEQUENCE [LARGE SCALE GENOMIC DNA]</scope>
    <source>
        <strain evidence="4 5">UAMH 10579</strain>
    </source>
</reference>
<keyword evidence="1" id="KW-0539">Nucleus</keyword>
<dbReference type="InterPro" id="IPR001138">
    <property type="entry name" value="Zn2Cys6_DnaBD"/>
</dbReference>
<dbReference type="PROSITE" id="PS50048">
    <property type="entry name" value="ZN2_CY6_FUNGAL_2"/>
    <property type="match status" value="1"/>
</dbReference>
<evidence type="ECO:0000256" key="2">
    <source>
        <dbReference type="SAM" id="MobiDB-lite"/>
    </source>
</evidence>
<feature type="compositionally biased region" description="Low complexity" evidence="2">
    <location>
        <begin position="94"/>
        <end position="108"/>
    </location>
</feature>
<feature type="region of interest" description="Disordered" evidence="2">
    <location>
        <begin position="77"/>
        <end position="120"/>
    </location>
</feature>
<dbReference type="InterPro" id="IPR053157">
    <property type="entry name" value="Sterol_Uptake_Regulator"/>
</dbReference>
<evidence type="ECO:0000256" key="1">
    <source>
        <dbReference type="ARBA" id="ARBA00023242"/>
    </source>
</evidence>
<dbReference type="CDD" id="cd00067">
    <property type="entry name" value="GAL4"/>
    <property type="match status" value="1"/>
</dbReference>
<organism evidence="4 5">
    <name type="scientific">Pseudogymnoascus verrucosus</name>
    <dbReference type="NCBI Taxonomy" id="342668"/>
    <lineage>
        <taxon>Eukaryota</taxon>
        <taxon>Fungi</taxon>
        <taxon>Dikarya</taxon>
        <taxon>Ascomycota</taxon>
        <taxon>Pezizomycotina</taxon>
        <taxon>Leotiomycetes</taxon>
        <taxon>Thelebolales</taxon>
        <taxon>Thelebolaceae</taxon>
        <taxon>Pseudogymnoascus</taxon>
    </lineage>
</organism>
<dbReference type="Pfam" id="PF00172">
    <property type="entry name" value="Zn_clus"/>
    <property type="match status" value="1"/>
</dbReference>
<name>A0A1B8GQ53_9PEZI</name>
<reference evidence="5" key="2">
    <citation type="journal article" date="2018" name="Nat. Commun.">
        <title>Extreme sensitivity to ultraviolet light in the fungal pathogen causing white-nose syndrome of bats.</title>
        <authorList>
            <person name="Palmer J.M."/>
            <person name="Drees K.P."/>
            <person name="Foster J.T."/>
            <person name="Lindner D.L."/>
        </authorList>
    </citation>
    <scope>NUCLEOTIDE SEQUENCE [LARGE SCALE GENOMIC DNA]</scope>
    <source>
        <strain evidence="5">UAMH 10579</strain>
    </source>
</reference>
<proteinExistence type="predicted"/>
<dbReference type="InterPro" id="IPR021858">
    <property type="entry name" value="Fun_TF"/>
</dbReference>
<dbReference type="Proteomes" id="UP000091956">
    <property type="component" value="Unassembled WGS sequence"/>
</dbReference>
<dbReference type="EMBL" id="KV460219">
    <property type="protein sequence ID" value="OBT97965.1"/>
    <property type="molecule type" value="Genomic_DNA"/>
</dbReference>
<dbReference type="GO" id="GO:0001228">
    <property type="term" value="F:DNA-binding transcription activator activity, RNA polymerase II-specific"/>
    <property type="evidence" value="ECO:0007669"/>
    <property type="project" value="TreeGrafter"/>
</dbReference>
<dbReference type="GO" id="GO:0008270">
    <property type="term" value="F:zinc ion binding"/>
    <property type="evidence" value="ECO:0007669"/>
    <property type="project" value="InterPro"/>
</dbReference>
<dbReference type="AlphaFoldDB" id="A0A1B8GQ53"/>
<protein>
    <recommendedName>
        <fullName evidence="3">Zn(2)-C6 fungal-type domain-containing protein</fullName>
    </recommendedName>
</protein>
<dbReference type="PANTHER" id="PTHR47784">
    <property type="entry name" value="STEROL UPTAKE CONTROL PROTEIN 2"/>
    <property type="match status" value="1"/>
</dbReference>
<dbReference type="RefSeq" id="XP_018131698.1">
    <property type="nucleotide sequence ID" value="XM_018273372.2"/>
</dbReference>
<sequence length="474" mass="52793">MSSSARAATKGKETRIRKSLGKSQRACSACLKKHTKCDESRPQCLKCIKYSRVCTYGETDPSKEWQRNILTFNTRDLSGESSKKASEKSKHGTHSTTDSDSSEATTVSRRQETSCVPRGVPALAGEGYSGRDVQALSHFAAVTAGDLIGGERIWTQEGIQLAFTNDFLMHAILMTGTSHLQRLNPETHQDYNALSTKHLHHSLRAFRIALSSPTYVANNFEAVVATTMLFMMQAYNNPIFDPENPSVDALLQHCSGLFDIIRFHPNQAPFTIFQPICLPRLVRAAMPDSGPARGLVEMIESHALDYGIPDPNGKFYMGVIKSLAPVIDAVISRPPFGGAPPNALLLYFVRWLAFLPTEFVMLVNSYDPKALIIMAHYYAVVAFVLSNWKNGWWWLRDRPEYMIKNIAAFVDSRGWGVWMKWPLLLLQFCQKSDGSLGQWSSLSKTHSDDTGAAETEMGILATVERHARKIAAEE</sequence>
<dbReference type="GeneID" id="28837277"/>
<dbReference type="InterPro" id="IPR036864">
    <property type="entry name" value="Zn2-C6_fun-type_DNA-bd_sf"/>
</dbReference>
<dbReference type="Gene3D" id="4.10.240.10">
    <property type="entry name" value="Zn(2)-C6 fungal-type DNA-binding domain"/>
    <property type="match status" value="1"/>
</dbReference>
<dbReference type="OrthoDB" id="416217at2759"/>
<evidence type="ECO:0000259" key="3">
    <source>
        <dbReference type="PROSITE" id="PS50048"/>
    </source>
</evidence>
<dbReference type="SMART" id="SM00066">
    <property type="entry name" value="GAL4"/>
    <property type="match status" value="1"/>
</dbReference>
<feature type="compositionally biased region" description="Basic and acidic residues" evidence="2">
    <location>
        <begin position="77"/>
        <end position="90"/>
    </location>
</feature>
<dbReference type="Pfam" id="PF11951">
    <property type="entry name" value="Fungal_trans_2"/>
    <property type="match status" value="1"/>
</dbReference>